<proteinExistence type="predicted"/>
<dbReference type="RefSeq" id="WP_369205200.1">
    <property type="nucleotide sequence ID" value="NZ_JBFNXQ010000019.1"/>
</dbReference>
<dbReference type="Proteomes" id="UP001560045">
    <property type="component" value="Unassembled WGS sequence"/>
</dbReference>
<protein>
    <submittedName>
        <fullName evidence="1">Uncharacterized protein</fullName>
    </submittedName>
</protein>
<evidence type="ECO:0000313" key="1">
    <source>
        <dbReference type="EMBL" id="MEX5718396.1"/>
    </source>
</evidence>
<evidence type="ECO:0000313" key="2">
    <source>
        <dbReference type="Proteomes" id="UP001560045"/>
    </source>
</evidence>
<organism evidence="1 2">
    <name type="scientific">Geodermatophilus maliterrae</name>
    <dbReference type="NCBI Taxonomy" id="3162531"/>
    <lineage>
        <taxon>Bacteria</taxon>
        <taxon>Bacillati</taxon>
        <taxon>Actinomycetota</taxon>
        <taxon>Actinomycetes</taxon>
        <taxon>Geodermatophilales</taxon>
        <taxon>Geodermatophilaceae</taxon>
        <taxon>Geodermatophilus</taxon>
    </lineage>
</organism>
<reference evidence="1 2" key="1">
    <citation type="submission" date="2024-06" db="EMBL/GenBank/DDBJ databases">
        <title>Draft genome sequence of Geodermatophilus badlandi, a novel member of the Geodermatophilaceae isolated from badland sedimentary rocks in the Red desert, Wyoming, USA.</title>
        <authorList>
            <person name="Ben Tekaya S."/>
            <person name="Nouioui I."/>
            <person name="Flores G.M."/>
            <person name="Shaal M.N."/>
            <person name="Bredoire F."/>
            <person name="Basile F."/>
            <person name="Van Diepen L."/>
            <person name="Ward N.L."/>
        </authorList>
    </citation>
    <scope>NUCLEOTIDE SEQUENCE [LARGE SCALE GENOMIC DNA]</scope>
    <source>
        <strain evidence="1 2">WL48A</strain>
    </source>
</reference>
<gene>
    <name evidence="1" type="ORF">ABQ292_08450</name>
</gene>
<name>A0ABV3XD78_9ACTN</name>
<dbReference type="EMBL" id="JBFNXQ010000019">
    <property type="protein sequence ID" value="MEX5718396.1"/>
    <property type="molecule type" value="Genomic_DNA"/>
</dbReference>
<sequence length="58" mass="6502">MDRALAGDNNTYDDLTPVEQQEIVRRLSARGTFIRDITALRSTAKRTLSRRRPSLGAA</sequence>
<keyword evidence="2" id="KW-1185">Reference proteome</keyword>
<comment type="caution">
    <text evidence="1">The sequence shown here is derived from an EMBL/GenBank/DDBJ whole genome shotgun (WGS) entry which is preliminary data.</text>
</comment>
<accession>A0ABV3XD78</accession>